<reference evidence="1 2" key="1">
    <citation type="journal article" date="2018" name="Nat. Ecol. Evol.">
        <title>Shark genomes provide insights into elasmobranch evolution and the origin of vertebrates.</title>
        <authorList>
            <person name="Hara Y"/>
            <person name="Yamaguchi K"/>
            <person name="Onimaru K"/>
            <person name="Kadota M"/>
            <person name="Koyanagi M"/>
            <person name="Keeley SD"/>
            <person name="Tatsumi K"/>
            <person name="Tanaka K"/>
            <person name="Motone F"/>
            <person name="Kageyama Y"/>
            <person name="Nozu R"/>
            <person name="Adachi N"/>
            <person name="Nishimura O"/>
            <person name="Nakagawa R"/>
            <person name="Tanegashima C"/>
            <person name="Kiyatake I"/>
            <person name="Matsumoto R"/>
            <person name="Murakumo K"/>
            <person name="Nishida K"/>
            <person name="Terakita A"/>
            <person name="Kuratani S"/>
            <person name="Sato K"/>
            <person name="Hyodo S Kuraku.S."/>
        </authorList>
    </citation>
    <scope>NUCLEOTIDE SEQUENCE [LARGE SCALE GENOMIC DNA]</scope>
</reference>
<dbReference type="AlphaFoldDB" id="A0A401SJY0"/>
<proteinExistence type="predicted"/>
<name>A0A401SJY0_CHIPU</name>
<comment type="caution">
    <text evidence="1">The sequence shown here is derived from an EMBL/GenBank/DDBJ whole genome shotgun (WGS) entry which is preliminary data.</text>
</comment>
<accession>A0A401SJY0</accession>
<dbReference type="EMBL" id="BEZZ01000316">
    <property type="protein sequence ID" value="GCC30665.1"/>
    <property type="molecule type" value="Genomic_DNA"/>
</dbReference>
<dbReference type="Proteomes" id="UP000287033">
    <property type="component" value="Unassembled WGS sequence"/>
</dbReference>
<evidence type="ECO:0000313" key="2">
    <source>
        <dbReference type="Proteomes" id="UP000287033"/>
    </source>
</evidence>
<keyword evidence="2" id="KW-1185">Reference proteome</keyword>
<protein>
    <submittedName>
        <fullName evidence="1">Uncharacterized protein</fullName>
    </submittedName>
</protein>
<gene>
    <name evidence="1" type="ORF">chiPu_0009118</name>
</gene>
<sequence length="107" mass="12411">METVDTLVVILQRKEGKKGNYKPVNFISITWDWLFVAPHFPPPPSRYRWCLLNHRENGCAREQLIHPRALPPPFCIPHTAVYCVGGILSRGRTPLSDFNKQETRTER</sequence>
<evidence type="ECO:0000313" key="1">
    <source>
        <dbReference type="EMBL" id="GCC30665.1"/>
    </source>
</evidence>
<organism evidence="1 2">
    <name type="scientific">Chiloscyllium punctatum</name>
    <name type="common">Brownbanded bambooshark</name>
    <name type="synonym">Hemiscyllium punctatum</name>
    <dbReference type="NCBI Taxonomy" id="137246"/>
    <lineage>
        <taxon>Eukaryota</taxon>
        <taxon>Metazoa</taxon>
        <taxon>Chordata</taxon>
        <taxon>Craniata</taxon>
        <taxon>Vertebrata</taxon>
        <taxon>Chondrichthyes</taxon>
        <taxon>Elasmobranchii</taxon>
        <taxon>Galeomorphii</taxon>
        <taxon>Galeoidea</taxon>
        <taxon>Orectolobiformes</taxon>
        <taxon>Hemiscylliidae</taxon>
        <taxon>Chiloscyllium</taxon>
    </lineage>
</organism>